<reference evidence="1 2" key="1">
    <citation type="journal article" date="2019" name="ACS Chem. Biol.">
        <title>Identification and Mobilization of a Cryptic Antibiotic Biosynthesis Gene Locus from a Human-Pathogenic Nocardia Isolate.</title>
        <authorList>
            <person name="Herisse M."/>
            <person name="Ishida K."/>
            <person name="Porter J.L."/>
            <person name="Howden B."/>
            <person name="Hertweck C."/>
            <person name="Stinear T.P."/>
            <person name="Pidot S.J."/>
        </authorList>
    </citation>
    <scope>NUCLEOTIDE SEQUENCE [LARGE SCALE GENOMIC DNA]</scope>
    <source>
        <strain evidence="1 2">AUSMDU00012717</strain>
    </source>
</reference>
<proteinExistence type="predicted"/>
<sequence>MSWEDQHRRTRIVHTVLDRAARDPHSPDLFRELPDLQRLFGGPIGLLRALAYRWNNHLAAKLDQAQIQGQSELEAYLELAAEQPVLRALLDAHTHRDETVLAR</sequence>
<evidence type="ECO:0000313" key="2">
    <source>
        <dbReference type="Proteomes" id="UP000503540"/>
    </source>
</evidence>
<dbReference type="EMBL" id="CP046172">
    <property type="protein sequence ID" value="QIS14754.1"/>
    <property type="molecule type" value="Genomic_DNA"/>
</dbReference>
<organism evidence="1 2">
    <name type="scientific">Nocardia arthritidis</name>
    <dbReference type="NCBI Taxonomy" id="228602"/>
    <lineage>
        <taxon>Bacteria</taxon>
        <taxon>Bacillati</taxon>
        <taxon>Actinomycetota</taxon>
        <taxon>Actinomycetes</taxon>
        <taxon>Mycobacteriales</taxon>
        <taxon>Nocardiaceae</taxon>
        <taxon>Nocardia</taxon>
    </lineage>
</organism>
<evidence type="ECO:0000313" key="1">
    <source>
        <dbReference type="EMBL" id="QIS14754.1"/>
    </source>
</evidence>
<gene>
    <name evidence="1" type="ORF">F5544_34605</name>
</gene>
<dbReference type="KEGG" id="nah:F5544_34605"/>
<dbReference type="Proteomes" id="UP000503540">
    <property type="component" value="Chromosome"/>
</dbReference>
<keyword evidence="2" id="KW-1185">Reference proteome</keyword>
<accession>A0A6G9YNH2</accession>
<name>A0A6G9YNH2_9NOCA</name>
<protein>
    <submittedName>
        <fullName evidence="1">Uncharacterized protein</fullName>
    </submittedName>
</protein>
<dbReference type="AlphaFoldDB" id="A0A6G9YNH2"/>
<dbReference type="RefSeq" id="WP_167477105.1">
    <property type="nucleotide sequence ID" value="NZ_CP046172.1"/>
</dbReference>